<dbReference type="HOGENOM" id="CLU_725457_0_0_4"/>
<keyword evidence="2" id="KW-1185">Reference proteome</keyword>
<sequence length="381" mass="41902">MRSSNQVTVDLEAFREFMKKADLDEKQRRLLYGFLAGEMGYGGIRAVSQAFGVSHVTVRKGRSEIAALAVKNTEDGTARCIREPGGGRKSVVEKHPELLDALEALMRADASPGREPLLDWTTLSLRTVEKRFAGLGFYVTANTIGNTLRRLGFAMDGNRRMLPTPEARPDADEQFRFIRKKAERFLARKDPVISLGFKAPGDDVTGLSSLSVAPGARQDDTARLAECVERWLEAVGRGIYGRHRKLYVVMGAGGVPGFDVRAWRSALAALADRTGLEIHVSYVPAGTWRWNRIAHRWICREETEGAGRKEPDELVLSLIGDGEVEEDRVIVYPDVPAWKSACGRGAGGAKGKNTAKAVPDVEPLELFAGWNVVVRGWKAEA</sequence>
<organism evidence="1 2">
    <name type="scientific">Sutterella parvirubra YIT 11816</name>
    <dbReference type="NCBI Taxonomy" id="762967"/>
    <lineage>
        <taxon>Bacteria</taxon>
        <taxon>Pseudomonadati</taxon>
        <taxon>Pseudomonadota</taxon>
        <taxon>Betaproteobacteria</taxon>
        <taxon>Burkholderiales</taxon>
        <taxon>Sutterellaceae</taxon>
        <taxon>Sutterella</taxon>
    </lineage>
</organism>
<dbReference type="AlphaFoldDB" id="H3KGH8"/>
<protein>
    <recommendedName>
        <fullName evidence="3">Rhodopirellula transposase</fullName>
    </recommendedName>
</protein>
<reference evidence="1 2" key="1">
    <citation type="submission" date="2011-11" db="EMBL/GenBank/DDBJ databases">
        <authorList>
            <person name="Weinstock G."/>
            <person name="Sodergren E."/>
            <person name="Clifton S."/>
            <person name="Fulton L."/>
            <person name="Fulton B."/>
            <person name="Courtney L."/>
            <person name="Fronick C."/>
            <person name="Harrison M."/>
            <person name="Strong C."/>
            <person name="Farmer C."/>
            <person name="Delahaunty K."/>
            <person name="Markovic C."/>
            <person name="Hall O."/>
            <person name="Minx P."/>
            <person name="Tomlinson C."/>
            <person name="Mitreva M."/>
            <person name="Hou S."/>
            <person name="Chen J."/>
            <person name="Wollam A."/>
            <person name="Pepin K.H."/>
            <person name="Johnson M."/>
            <person name="Bhonagiri V."/>
            <person name="Zhang X."/>
            <person name="Suruliraj S."/>
            <person name="Warren W."/>
            <person name="Chinwalla A."/>
            <person name="Mardis E.R."/>
            <person name="Wilson R.K."/>
        </authorList>
    </citation>
    <scope>NUCLEOTIDE SEQUENCE [LARGE SCALE GENOMIC DNA]</scope>
    <source>
        <strain evidence="1 2">YIT 11816</strain>
    </source>
</reference>
<gene>
    <name evidence="1" type="ORF">HMPREF9440_01858</name>
</gene>
<comment type="caution">
    <text evidence="1">The sequence shown here is derived from an EMBL/GenBank/DDBJ whole genome shotgun (WGS) entry which is preliminary data.</text>
</comment>
<dbReference type="Pfam" id="PF07592">
    <property type="entry name" value="DDE_Tnp_ISAZ013"/>
    <property type="match status" value="2"/>
</dbReference>
<dbReference type="PATRIC" id="fig|762967.3.peg.1463"/>
<evidence type="ECO:0000313" key="1">
    <source>
        <dbReference type="EMBL" id="EHY30784.1"/>
    </source>
</evidence>
<dbReference type="InterPro" id="IPR011518">
    <property type="entry name" value="Transposase_36"/>
</dbReference>
<dbReference type="EMBL" id="AFBQ01000281">
    <property type="protein sequence ID" value="EHY30784.1"/>
    <property type="molecule type" value="Genomic_DNA"/>
</dbReference>
<proteinExistence type="predicted"/>
<dbReference type="OrthoDB" id="8782691at2"/>
<accession>H3KGH8</accession>
<evidence type="ECO:0008006" key="3">
    <source>
        <dbReference type="Google" id="ProtNLM"/>
    </source>
</evidence>
<evidence type="ECO:0000313" key="2">
    <source>
        <dbReference type="Proteomes" id="UP000004956"/>
    </source>
</evidence>
<name>H3KGH8_9BURK</name>
<dbReference type="Proteomes" id="UP000004956">
    <property type="component" value="Unassembled WGS sequence"/>
</dbReference>
<dbReference type="RefSeq" id="WP_008543002.1">
    <property type="nucleotide sequence ID" value="NZ_JH604999.1"/>
</dbReference>